<accession>A0A381T5G7</accession>
<reference evidence="1" key="1">
    <citation type="submission" date="2018-05" db="EMBL/GenBank/DDBJ databases">
        <authorList>
            <person name="Lanie J.A."/>
            <person name="Ng W.-L."/>
            <person name="Kazmierczak K.M."/>
            <person name="Andrzejewski T.M."/>
            <person name="Davidsen T.M."/>
            <person name="Wayne K.J."/>
            <person name="Tettelin H."/>
            <person name="Glass J.I."/>
            <person name="Rusch D."/>
            <person name="Podicherti R."/>
            <person name="Tsui H.-C.T."/>
            <person name="Winkler M.E."/>
        </authorList>
    </citation>
    <scope>NUCLEOTIDE SEQUENCE</scope>
</reference>
<dbReference type="EMBL" id="UINC01004053">
    <property type="protein sequence ID" value="SVA11412.1"/>
    <property type="molecule type" value="Genomic_DNA"/>
</dbReference>
<organism evidence="1">
    <name type="scientific">marine metagenome</name>
    <dbReference type="NCBI Taxonomy" id="408172"/>
    <lineage>
        <taxon>unclassified sequences</taxon>
        <taxon>metagenomes</taxon>
        <taxon>ecological metagenomes</taxon>
    </lineage>
</organism>
<dbReference type="AlphaFoldDB" id="A0A381T5G7"/>
<name>A0A381T5G7_9ZZZZ</name>
<gene>
    <name evidence="1" type="ORF">METZ01_LOCUS64266</name>
</gene>
<evidence type="ECO:0000313" key="1">
    <source>
        <dbReference type="EMBL" id="SVA11412.1"/>
    </source>
</evidence>
<proteinExistence type="predicted"/>
<sequence length="145" mass="16321">MKKTVKLTGLIFLLFPVLLSAKPLDPQIAHSIQVTDLIIKGNLYDFRECGAYVCEVVSTDGSASLRLVRSNILESRDDDTSLRLKIFIKGSVLNADVSLKYLQDKKTIKIDSKTNGRHTVTLELDPVIFKVLVGWTEWMMEKDHG</sequence>
<protein>
    <submittedName>
        <fullName evidence="1">Uncharacterized protein</fullName>
    </submittedName>
</protein>